<evidence type="ECO:0000256" key="4">
    <source>
        <dbReference type="ARBA" id="ARBA00022801"/>
    </source>
</evidence>
<dbReference type="EMBL" id="BLZA01000013">
    <property type="protein sequence ID" value="GHJ85697.1"/>
    <property type="molecule type" value="Genomic_DNA"/>
</dbReference>
<comment type="similarity">
    <text evidence="2">Belongs to the REXO1/REXO3 family.</text>
</comment>
<evidence type="ECO:0000256" key="6">
    <source>
        <dbReference type="ARBA" id="ARBA00023242"/>
    </source>
</evidence>
<evidence type="ECO:0000256" key="1">
    <source>
        <dbReference type="ARBA" id="ARBA00004123"/>
    </source>
</evidence>
<comment type="caution">
    <text evidence="9">The sequence shown here is derived from an EMBL/GenBank/DDBJ whole genome shotgun (WGS) entry which is preliminary data.</text>
</comment>
<dbReference type="AlphaFoldDB" id="A0A8H3TR48"/>
<dbReference type="Gene3D" id="3.30.420.10">
    <property type="entry name" value="Ribonuclease H-like superfamily/Ribonuclease H"/>
    <property type="match status" value="1"/>
</dbReference>
<dbReference type="InterPro" id="IPR013520">
    <property type="entry name" value="Ribonucl_H"/>
</dbReference>
<dbReference type="GO" id="GO:0003676">
    <property type="term" value="F:nucleic acid binding"/>
    <property type="evidence" value="ECO:0007669"/>
    <property type="project" value="InterPro"/>
</dbReference>
<feature type="region of interest" description="Disordered" evidence="7">
    <location>
        <begin position="103"/>
        <end position="134"/>
    </location>
</feature>
<dbReference type="InterPro" id="IPR047021">
    <property type="entry name" value="REXO1/3/4-like"/>
</dbReference>
<accession>A0A8H3TR48</accession>
<feature type="compositionally biased region" description="Polar residues" evidence="7">
    <location>
        <begin position="111"/>
        <end position="125"/>
    </location>
</feature>
<dbReference type="GO" id="GO:0004527">
    <property type="term" value="F:exonuclease activity"/>
    <property type="evidence" value="ECO:0007669"/>
    <property type="project" value="UniProtKB-KW"/>
</dbReference>
<protein>
    <recommendedName>
        <fullName evidence="8">Exonuclease domain-containing protein</fullName>
    </recommendedName>
</protein>
<dbReference type="Proteomes" id="UP000620104">
    <property type="component" value="Unassembled WGS sequence"/>
</dbReference>
<organism evidence="9 10">
    <name type="scientific">Naganishia liquefaciens</name>
    <dbReference type="NCBI Taxonomy" id="104408"/>
    <lineage>
        <taxon>Eukaryota</taxon>
        <taxon>Fungi</taxon>
        <taxon>Dikarya</taxon>
        <taxon>Basidiomycota</taxon>
        <taxon>Agaricomycotina</taxon>
        <taxon>Tremellomycetes</taxon>
        <taxon>Filobasidiales</taxon>
        <taxon>Filobasidiaceae</taxon>
        <taxon>Naganishia</taxon>
    </lineage>
</organism>
<dbReference type="SMART" id="SM00479">
    <property type="entry name" value="EXOIII"/>
    <property type="match status" value="1"/>
</dbReference>
<reference evidence="9" key="1">
    <citation type="submission" date="2020-07" db="EMBL/GenBank/DDBJ databases">
        <title>Draft Genome Sequence of a Deep-Sea Yeast, Naganishia (Cryptococcus) liquefaciens strain N6.</title>
        <authorList>
            <person name="Han Y.W."/>
            <person name="Kajitani R."/>
            <person name="Morimoto H."/>
            <person name="Parhat M."/>
            <person name="Tsubouchi H."/>
            <person name="Bakenova O."/>
            <person name="Ogata M."/>
            <person name="Argunhan B."/>
            <person name="Aoki R."/>
            <person name="Kajiwara S."/>
            <person name="Itoh T."/>
            <person name="Iwasaki H."/>
        </authorList>
    </citation>
    <scope>NUCLEOTIDE SEQUENCE</scope>
    <source>
        <strain evidence="9">N6</strain>
    </source>
</reference>
<dbReference type="InterPro" id="IPR036397">
    <property type="entry name" value="RNaseH_sf"/>
</dbReference>
<dbReference type="PANTHER" id="PTHR12801">
    <property type="entry name" value="RNA EXONUCLEASE REXO1 / RECO3 FAMILY MEMBER-RELATED"/>
    <property type="match status" value="1"/>
</dbReference>
<feature type="region of interest" description="Disordered" evidence="7">
    <location>
        <begin position="63"/>
        <end position="83"/>
    </location>
</feature>
<feature type="domain" description="Exonuclease" evidence="8">
    <location>
        <begin position="453"/>
        <end position="614"/>
    </location>
</feature>
<proteinExistence type="inferred from homology"/>
<dbReference type="OrthoDB" id="8191639at2759"/>
<keyword evidence="5" id="KW-0269">Exonuclease</keyword>
<keyword evidence="6" id="KW-0539">Nucleus</keyword>
<name>A0A8H3TR48_9TREE</name>
<evidence type="ECO:0000313" key="9">
    <source>
        <dbReference type="EMBL" id="GHJ85697.1"/>
    </source>
</evidence>
<evidence type="ECO:0000256" key="2">
    <source>
        <dbReference type="ARBA" id="ARBA00006357"/>
    </source>
</evidence>
<dbReference type="FunFam" id="3.30.420.10:FF:000031">
    <property type="entry name" value="RNA exonuclease 1"/>
    <property type="match status" value="1"/>
</dbReference>
<dbReference type="CDD" id="cd06145">
    <property type="entry name" value="REX1_like"/>
    <property type="match status" value="1"/>
</dbReference>
<evidence type="ECO:0000256" key="7">
    <source>
        <dbReference type="SAM" id="MobiDB-lite"/>
    </source>
</evidence>
<dbReference type="InterPro" id="IPR034922">
    <property type="entry name" value="REX1-like_exo"/>
</dbReference>
<sequence>MFSSTLKLFSQVPCPDDQCLRSPCLFSHNIQHKTIAPAPPIANPSVPSRAPAKTSNLFIPGNIAKSNGARPQATSRTPKPVGATTANAVTTITGFDMARGLAAQSARPGSAATSRTVSTPSSTGEVSDHSRASRLPLQTKTMPSGMIKRPNMVAKPSVSSMAVTGTLGETTTSHYAPKPPVLIASGKLSKQPIIERQRALRRLFDEYSRLYAKILHLAPDLPAATAKRQEADTSSVTNKHSYSQAIHSVLIELRQRPLPETLDSPYVGTISESREKCKIEEERRNSALTVERIARYVIPVSRLESLGFITSVPREPGGTQPEALSETKTCDRCHEKFVVSDRVDYDAFTRQAGRGECVYHWGKCQPARQEGSKVWLWTCCNESRHAEGCVDGLHVFRDGYPFGHELQEGEPSEALLLHRRKAFKTTRQVTEERRARDSLWKPSRKRKMDETYDIVALDCEMISTTAGIALGRLSVVNAQGENLLDICVKQSATILDLNTRFSGLTLEEFRGAVHDLDAARDELCSIIDEDTIIIGHGLDNDLKALRLIHTRIIDTAIMYPHEKGFPYKRALKDVLSEKVGTFIQNNIMEDGHDSSADAKAALDLVKWRVKMDVASGLAE</sequence>
<evidence type="ECO:0000259" key="8">
    <source>
        <dbReference type="SMART" id="SM00479"/>
    </source>
</evidence>
<keyword evidence="10" id="KW-1185">Reference proteome</keyword>
<evidence type="ECO:0000256" key="5">
    <source>
        <dbReference type="ARBA" id="ARBA00022839"/>
    </source>
</evidence>
<dbReference type="SUPFAM" id="SSF53098">
    <property type="entry name" value="Ribonuclease H-like"/>
    <property type="match status" value="1"/>
</dbReference>
<keyword evidence="4" id="KW-0378">Hydrolase</keyword>
<dbReference type="InterPro" id="IPR012337">
    <property type="entry name" value="RNaseH-like_sf"/>
</dbReference>
<gene>
    <name evidence="9" type="ORF">NliqN6_2099</name>
</gene>
<keyword evidence="3" id="KW-0540">Nuclease</keyword>
<evidence type="ECO:0000313" key="10">
    <source>
        <dbReference type="Proteomes" id="UP000620104"/>
    </source>
</evidence>
<dbReference type="GO" id="GO:0005634">
    <property type="term" value="C:nucleus"/>
    <property type="evidence" value="ECO:0007669"/>
    <property type="project" value="UniProtKB-SubCell"/>
</dbReference>
<comment type="subcellular location">
    <subcellularLocation>
        <location evidence="1">Nucleus</location>
    </subcellularLocation>
</comment>
<dbReference type="GO" id="GO:0010629">
    <property type="term" value="P:negative regulation of gene expression"/>
    <property type="evidence" value="ECO:0007669"/>
    <property type="project" value="UniProtKB-ARBA"/>
</dbReference>
<evidence type="ECO:0000256" key="3">
    <source>
        <dbReference type="ARBA" id="ARBA00022722"/>
    </source>
</evidence>
<dbReference type="PANTHER" id="PTHR12801:SF115">
    <property type="entry name" value="FI18136P1-RELATED"/>
    <property type="match status" value="1"/>
</dbReference>